<sequence>MLRVGILLLTRNISHHKLGMGLKTLLPGSKLIHSYEDFYRSLVNGLDIVIAMDSTPKYIPALTLAKARDVLTMAFMHDIRSISHTQVTAKDAGTSPFLQRLRRIISAKLILNILDVILTPSKYSAQMIKYYLGREACVVYPFISNEVYRPLRVKERRLGDLQFRSDDVVILTVATKPHIVKHAVVAYAHLRNIVKNAYLVIRGPCDKIPRLPRVYCLPPLSESELALLYNIADVFLYPSLVEGFGLPVLEAMSCGLPVVAYRLTSMEEVVGDVGILVEPSIRGLVDGVVMALKRVYEKRKVALERASFFNPLETKRALLMCIKQYMAYKIEKR</sequence>
<keyword evidence="3" id="KW-1185">Reference proteome</keyword>
<keyword evidence="1 2" id="KW-0808">Transferase</keyword>
<protein>
    <submittedName>
        <fullName evidence="2">Glycosyl transferase group 1</fullName>
    </submittedName>
</protein>
<dbReference type="CAZy" id="GT4">
    <property type="family name" value="Glycosyltransferase Family 4"/>
</dbReference>
<name>A8M961_CALMQ</name>
<dbReference type="HOGENOM" id="CLU_833136_0_0_2"/>
<dbReference type="PANTHER" id="PTHR46401:SF2">
    <property type="entry name" value="GLYCOSYLTRANSFERASE WBBK-RELATED"/>
    <property type="match status" value="1"/>
</dbReference>
<dbReference type="EMBL" id="CP000852">
    <property type="protein sequence ID" value="ABW02280.1"/>
    <property type="molecule type" value="Genomic_DNA"/>
</dbReference>
<proteinExistence type="predicted"/>
<reference evidence="2 3" key="1">
    <citation type="submission" date="2007-10" db="EMBL/GenBank/DDBJ databases">
        <title>Complete sequence of Caldivirga maquilingensis IC-167.</title>
        <authorList>
            <consortium name="US DOE Joint Genome Institute"/>
            <person name="Copeland A."/>
            <person name="Lucas S."/>
            <person name="Lapidus A."/>
            <person name="Barry K."/>
            <person name="Glavina del Rio T."/>
            <person name="Dalin E."/>
            <person name="Tice H."/>
            <person name="Pitluck S."/>
            <person name="Saunders E."/>
            <person name="Brettin T."/>
            <person name="Bruce D."/>
            <person name="Detter J.C."/>
            <person name="Han C."/>
            <person name="Schmutz J."/>
            <person name="Larimer F."/>
            <person name="Land M."/>
            <person name="Hauser L."/>
            <person name="Kyrpides N."/>
            <person name="Ivanova N."/>
            <person name="Biddle J.F."/>
            <person name="Zhang Z."/>
            <person name="Fitz-Gibbon S.T."/>
            <person name="Lowe T.M."/>
            <person name="Saltikov C."/>
            <person name="House C.H."/>
            <person name="Richardson P."/>
        </authorList>
    </citation>
    <scope>NUCLEOTIDE SEQUENCE [LARGE SCALE GENOMIC DNA]</scope>
    <source>
        <strain evidence="3">ATCC 700844 / DSM 13496 / JCM 10307 / IC-167</strain>
    </source>
</reference>
<evidence type="ECO:0000313" key="3">
    <source>
        <dbReference type="Proteomes" id="UP000001137"/>
    </source>
</evidence>
<dbReference type="OrthoDB" id="26106at2157"/>
<dbReference type="SUPFAM" id="SSF53756">
    <property type="entry name" value="UDP-Glycosyltransferase/glycogen phosphorylase"/>
    <property type="match status" value="1"/>
</dbReference>
<dbReference type="RefSeq" id="WP_012186499.1">
    <property type="nucleotide sequence ID" value="NC_009954.1"/>
</dbReference>
<dbReference type="GO" id="GO:0016757">
    <property type="term" value="F:glycosyltransferase activity"/>
    <property type="evidence" value="ECO:0007669"/>
    <property type="project" value="TreeGrafter"/>
</dbReference>
<accession>A8M961</accession>
<dbReference type="Gene3D" id="3.40.50.2000">
    <property type="entry name" value="Glycogen Phosphorylase B"/>
    <property type="match status" value="2"/>
</dbReference>
<dbReference type="PANTHER" id="PTHR46401">
    <property type="entry name" value="GLYCOSYLTRANSFERASE WBBK-RELATED"/>
    <property type="match status" value="1"/>
</dbReference>
<dbReference type="STRING" id="397948.Cmaq_1455"/>
<evidence type="ECO:0000256" key="1">
    <source>
        <dbReference type="ARBA" id="ARBA00022679"/>
    </source>
</evidence>
<organism evidence="2 3">
    <name type="scientific">Caldivirga maquilingensis (strain ATCC 700844 / DSM 13496 / JCM 10307 / IC-167)</name>
    <dbReference type="NCBI Taxonomy" id="397948"/>
    <lineage>
        <taxon>Archaea</taxon>
        <taxon>Thermoproteota</taxon>
        <taxon>Thermoprotei</taxon>
        <taxon>Thermoproteales</taxon>
        <taxon>Thermoproteaceae</taxon>
        <taxon>Caldivirga</taxon>
    </lineage>
</organism>
<dbReference type="AlphaFoldDB" id="A8M961"/>
<dbReference type="Pfam" id="PF13692">
    <property type="entry name" value="Glyco_trans_1_4"/>
    <property type="match status" value="1"/>
</dbReference>
<gene>
    <name evidence="2" type="ordered locus">Cmaq_1455</name>
</gene>
<dbReference type="eggNOG" id="arCOG01403">
    <property type="taxonomic scope" value="Archaea"/>
</dbReference>
<dbReference type="GeneID" id="5709216"/>
<dbReference type="Proteomes" id="UP000001137">
    <property type="component" value="Chromosome"/>
</dbReference>
<dbReference type="KEGG" id="cma:Cmaq_1455"/>
<evidence type="ECO:0000313" key="2">
    <source>
        <dbReference type="EMBL" id="ABW02280.1"/>
    </source>
</evidence>